<dbReference type="AlphaFoldDB" id="A0A1F5A8X0"/>
<gene>
    <name evidence="5" type="primary">livG</name>
    <name evidence="5" type="ORF">A2V47_02345</name>
</gene>
<organism evidence="5 6">
    <name type="scientific">Candidatus Sediminicultor quintus</name>
    <dbReference type="NCBI Taxonomy" id="1797291"/>
    <lineage>
        <taxon>Bacteria</taxon>
        <taxon>Pseudomonadati</taxon>
        <taxon>Atribacterota</taxon>
        <taxon>Candidatus Phoenicimicrobiia</taxon>
        <taxon>Candidatus Pheonicimicrobiales</taxon>
        <taxon>Candidatus Phoenicimicrobiaceae</taxon>
        <taxon>Candidatus Sediminicultor</taxon>
    </lineage>
</organism>
<dbReference type="InterPro" id="IPR051120">
    <property type="entry name" value="ABC_AA/LPS_Transport"/>
</dbReference>
<sequence>MELLNIDNITMKFGGLTAVNNFELKIIPGELIGLIGPNGAGKTTVFNMITGIYTPTINKIYFQDRDITGIKPDKITKVGIARTFQNMRLMDNLTVIDNVMIGFHLHLKSNLASAILKFPSYVREEESIYQKSMELLEKVGLEQFKLEKAGSLPYGQQRKLEIIRALATGPKLLLLDEPAAGMNPQETKELMGFIQNIQDDFNLTIFLIEHDMKVVMGICKRILVMDYGVTIAEGNPVEIQNNPEVIKAYLGVDANYA</sequence>
<proteinExistence type="predicted"/>
<dbReference type="GO" id="GO:0016887">
    <property type="term" value="F:ATP hydrolysis activity"/>
    <property type="evidence" value="ECO:0007669"/>
    <property type="project" value="InterPro"/>
</dbReference>
<dbReference type="InterPro" id="IPR003593">
    <property type="entry name" value="AAA+_ATPase"/>
</dbReference>
<protein>
    <submittedName>
        <fullName evidence="5">High-affinity branched-chain amino acid ABC transporter ATP-binding protein LivG</fullName>
    </submittedName>
</protein>
<dbReference type="InterPro" id="IPR032823">
    <property type="entry name" value="BCA_ABC_TP_C"/>
</dbReference>
<keyword evidence="3 5" id="KW-0067">ATP-binding</keyword>
<keyword evidence="1" id="KW-0813">Transport</keyword>
<evidence type="ECO:0000313" key="6">
    <source>
        <dbReference type="Proteomes" id="UP000177701"/>
    </source>
</evidence>
<dbReference type="SUPFAM" id="SSF52540">
    <property type="entry name" value="P-loop containing nucleoside triphosphate hydrolases"/>
    <property type="match status" value="1"/>
</dbReference>
<dbReference type="FunFam" id="3.40.50.300:FF:000421">
    <property type="entry name" value="Branched-chain amino acid ABC transporter ATP-binding protein"/>
    <property type="match status" value="1"/>
</dbReference>
<name>A0A1F5A8X0_9BACT</name>
<dbReference type="GO" id="GO:1903806">
    <property type="term" value="P:L-isoleucine import across plasma membrane"/>
    <property type="evidence" value="ECO:0007669"/>
    <property type="project" value="TreeGrafter"/>
</dbReference>
<dbReference type="PANTHER" id="PTHR45772:SF7">
    <property type="entry name" value="AMINO ACID ABC TRANSPORTER ATP-BINDING PROTEIN"/>
    <property type="match status" value="1"/>
</dbReference>
<reference evidence="5 6" key="1">
    <citation type="journal article" date="2016" name="Nat. Commun.">
        <title>Thousands of microbial genomes shed light on interconnected biogeochemical processes in an aquifer system.</title>
        <authorList>
            <person name="Anantharaman K."/>
            <person name="Brown C.T."/>
            <person name="Hug L.A."/>
            <person name="Sharon I."/>
            <person name="Castelle C.J."/>
            <person name="Probst A.J."/>
            <person name="Thomas B.C."/>
            <person name="Singh A."/>
            <person name="Wilkins M.J."/>
            <person name="Karaoz U."/>
            <person name="Brodie E.L."/>
            <person name="Williams K.H."/>
            <person name="Hubbard S.S."/>
            <person name="Banfield J.F."/>
        </authorList>
    </citation>
    <scope>NUCLEOTIDE SEQUENCE [LARGE SCALE GENOMIC DNA]</scope>
</reference>
<dbReference type="Gene3D" id="3.40.50.300">
    <property type="entry name" value="P-loop containing nucleotide triphosphate hydrolases"/>
    <property type="match status" value="1"/>
</dbReference>
<evidence type="ECO:0000256" key="1">
    <source>
        <dbReference type="ARBA" id="ARBA00022448"/>
    </source>
</evidence>
<dbReference type="PROSITE" id="PS50893">
    <property type="entry name" value="ABC_TRANSPORTER_2"/>
    <property type="match status" value="1"/>
</dbReference>
<dbReference type="EMBL" id="MEYH01000070">
    <property type="protein sequence ID" value="OGD15015.1"/>
    <property type="molecule type" value="Genomic_DNA"/>
</dbReference>
<accession>A0A1F5A8X0</accession>
<dbReference type="Proteomes" id="UP000177701">
    <property type="component" value="Unassembled WGS sequence"/>
</dbReference>
<evidence type="ECO:0000256" key="2">
    <source>
        <dbReference type="ARBA" id="ARBA00022741"/>
    </source>
</evidence>
<dbReference type="GO" id="GO:0005304">
    <property type="term" value="F:L-valine transmembrane transporter activity"/>
    <property type="evidence" value="ECO:0007669"/>
    <property type="project" value="TreeGrafter"/>
</dbReference>
<dbReference type="SMART" id="SM00382">
    <property type="entry name" value="AAA"/>
    <property type="match status" value="1"/>
</dbReference>
<evidence type="ECO:0000256" key="3">
    <source>
        <dbReference type="ARBA" id="ARBA00022840"/>
    </source>
</evidence>
<dbReference type="GO" id="GO:0015192">
    <property type="term" value="F:L-phenylalanine transmembrane transporter activity"/>
    <property type="evidence" value="ECO:0007669"/>
    <property type="project" value="TreeGrafter"/>
</dbReference>
<dbReference type="Pfam" id="PF12399">
    <property type="entry name" value="BCA_ABC_TP_C"/>
    <property type="match status" value="1"/>
</dbReference>
<evidence type="ECO:0000313" key="5">
    <source>
        <dbReference type="EMBL" id="OGD15015.1"/>
    </source>
</evidence>
<dbReference type="CDD" id="cd03219">
    <property type="entry name" value="ABC_Mj1267_LivG_branched"/>
    <property type="match status" value="1"/>
</dbReference>
<dbReference type="GO" id="GO:1903805">
    <property type="term" value="P:L-valine import across plasma membrane"/>
    <property type="evidence" value="ECO:0007669"/>
    <property type="project" value="TreeGrafter"/>
</dbReference>
<dbReference type="PANTHER" id="PTHR45772">
    <property type="entry name" value="CONSERVED COMPONENT OF ABC TRANSPORTER FOR NATURAL AMINO ACIDS-RELATED"/>
    <property type="match status" value="1"/>
</dbReference>
<dbReference type="Pfam" id="PF00005">
    <property type="entry name" value="ABC_tran"/>
    <property type="match status" value="1"/>
</dbReference>
<evidence type="ECO:0000259" key="4">
    <source>
        <dbReference type="PROSITE" id="PS50893"/>
    </source>
</evidence>
<dbReference type="GO" id="GO:0015808">
    <property type="term" value="P:L-alanine transport"/>
    <property type="evidence" value="ECO:0007669"/>
    <property type="project" value="TreeGrafter"/>
</dbReference>
<keyword evidence="2" id="KW-0547">Nucleotide-binding</keyword>
<dbReference type="InterPro" id="IPR027417">
    <property type="entry name" value="P-loop_NTPase"/>
</dbReference>
<comment type="caution">
    <text evidence="5">The sequence shown here is derived from an EMBL/GenBank/DDBJ whole genome shotgun (WGS) entry which is preliminary data.</text>
</comment>
<dbReference type="GO" id="GO:0042941">
    <property type="term" value="P:D-alanine transmembrane transport"/>
    <property type="evidence" value="ECO:0007669"/>
    <property type="project" value="TreeGrafter"/>
</dbReference>
<dbReference type="InterPro" id="IPR003439">
    <property type="entry name" value="ABC_transporter-like_ATP-bd"/>
</dbReference>
<feature type="domain" description="ABC transporter" evidence="4">
    <location>
        <begin position="4"/>
        <end position="252"/>
    </location>
</feature>
<dbReference type="GO" id="GO:0005524">
    <property type="term" value="F:ATP binding"/>
    <property type="evidence" value="ECO:0007669"/>
    <property type="project" value="UniProtKB-KW"/>
</dbReference>
<dbReference type="GO" id="GO:0005886">
    <property type="term" value="C:plasma membrane"/>
    <property type="evidence" value="ECO:0007669"/>
    <property type="project" value="TreeGrafter"/>
</dbReference>
<dbReference type="GO" id="GO:0015188">
    <property type="term" value="F:L-isoleucine transmembrane transporter activity"/>
    <property type="evidence" value="ECO:0007669"/>
    <property type="project" value="TreeGrafter"/>
</dbReference>
<dbReference type="STRING" id="1797291.A2V47_02345"/>